<keyword evidence="2" id="KW-1185">Reference proteome</keyword>
<organism evidence="1 2">
    <name type="scientific">Cerrena zonata</name>
    <dbReference type="NCBI Taxonomy" id="2478898"/>
    <lineage>
        <taxon>Eukaryota</taxon>
        <taxon>Fungi</taxon>
        <taxon>Dikarya</taxon>
        <taxon>Basidiomycota</taxon>
        <taxon>Agaricomycotina</taxon>
        <taxon>Agaricomycetes</taxon>
        <taxon>Polyporales</taxon>
        <taxon>Cerrenaceae</taxon>
        <taxon>Cerrena</taxon>
    </lineage>
</organism>
<proteinExistence type="predicted"/>
<name>A0AAW0FXL0_9APHY</name>
<protein>
    <submittedName>
        <fullName evidence="1">Uncharacterized protein</fullName>
    </submittedName>
</protein>
<reference evidence="1 2" key="1">
    <citation type="submission" date="2022-09" db="EMBL/GenBank/DDBJ databases">
        <authorList>
            <person name="Palmer J.M."/>
        </authorList>
    </citation>
    <scope>NUCLEOTIDE SEQUENCE [LARGE SCALE GENOMIC DNA]</scope>
    <source>
        <strain evidence="1 2">DSM 7382</strain>
    </source>
</reference>
<dbReference type="EMBL" id="JASBNA010000018">
    <property type="protein sequence ID" value="KAK7685950.1"/>
    <property type="molecule type" value="Genomic_DNA"/>
</dbReference>
<dbReference type="AlphaFoldDB" id="A0AAW0FXL0"/>
<dbReference type="Proteomes" id="UP001385951">
    <property type="component" value="Unassembled WGS sequence"/>
</dbReference>
<evidence type="ECO:0000313" key="1">
    <source>
        <dbReference type="EMBL" id="KAK7685950.1"/>
    </source>
</evidence>
<evidence type="ECO:0000313" key="2">
    <source>
        <dbReference type="Proteomes" id="UP001385951"/>
    </source>
</evidence>
<comment type="caution">
    <text evidence="1">The sequence shown here is derived from an EMBL/GenBank/DDBJ whole genome shotgun (WGS) entry which is preliminary data.</text>
</comment>
<gene>
    <name evidence="1" type="ORF">QCA50_010760</name>
</gene>
<sequence length="59" mass="6539">MSSSRSYHAIYRSASGEQIKLSYSLSAAVVTMRPTALTKKTRNPQQSFVLDPYDLTVVS</sequence>
<accession>A0AAW0FXL0</accession>